<keyword evidence="1" id="KW-1133">Transmembrane helix</keyword>
<feature type="transmembrane region" description="Helical" evidence="1">
    <location>
        <begin position="12"/>
        <end position="33"/>
    </location>
</feature>
<gene>
    <name evidence="2" type="ORF">EDM52_11955</name>
</gene>
<organism evidence="2 3">
    <name type="scientific">Brevibacillus invocatus</name>
    <dbReference type="NCBI Taxonomy" id="173959"/>
    <lineage>
        <taxon>Bacteria</taxon>
        <taxon>Bacillati</taxon>
        <taxon>Bacillota</taxon>
        <taxon>Bacilli</taxon>
        <taxon>Bacillales</taxon>
        <taxon>Paenibacillaceae</taxon>
        <taxon>Brevibacillus</taxon>
    </lineage>
</organism>
<dbReference type="RefSeq" id="WP_122909201.1">
    <property type="nucleotide sequence ID" value="NZ_CBCSBE010000003.1"/>
</dbReference>
<evidence type="ECO:0000313" key="2">
    <source>
        <dbReference type="EMBL" id="RNB74342.1"/>
    </source>
</evidence>
<comment type="caution">
    <text evidence="2">The sequence shown here is derived from an EMBL/GenBank/DDBJ whole genome shotgun (WGS) entry which is preliminary data.</text>
</comment>
<reference evidence="2 3" key="1">
    <citation type="submission" date="2018-10" db="EMBL/GenBank/DDBJ databases">
        <title>Phylogenomics of Brevibacillus.</title>
        <authorList>
            <person name="Dunlap C."/>
        </authorList>
    </citation>
    <scope>NUCLEOTIDE SEQUENCE [LARGE SCALE GENOMIC DNA]</scope>
    <source>
        <strain evidence="2 3">JCM 12215</strain>
    </source>
</reference>
<dbReference type="Proteomes" id="UP000282028">
    <property type="component" value="Unassembled WGS sequence"/>
</dbReference>
<dbReference type="AlphaFoldDB" id="A0A3M8CF13"/>
<evidence type="ECO:0008006" key="4">
    <source>
        <dbReference type="Google" id="ProtNLM"/>
    </source>
</evidence>
<accession>A0A3M8CF13</accession>
<keyword evidence="1" id="KW-0812">Transmembrane</keyword>
<dbReference type="OrthoDB" id="4826010at2"/>
<sequence>MQNKVRKKLFSLFTGEWFATLLFAVLWFLYTQLDEGFEAYLTPVSSIYAFVLLEWILLQGGYYWFLKWRQVKRGVFSQLADKQLRLFVFLKRSNLVLIVIGFLFLAYQCMVFPKEFYWFVFLFAFAIIEHVNYYHIRLSYMSVEEIREFIQQKGFRSSLLAKELKKRNKQR</sequence>
<evidence type="ECO:0000313" key="3">
    <source>
        <dbReference type="Proteomes" id="UP000282028"/>
    </source>
</evidence>
<protein>
    <recommendedName>
        <fullName evidence="4">General stress protein</fullName>
    </recommendedName>
</protein>
<dbReference type="EMBL" id="RHHR01000015">
    <property type="protein sequence ID" value="RNB74342.1"/>
    <property type="molecule type" value="Genomic_DNA"/>
</dbReference>
<proteinExistence type="predicted"/>
<feature type="transmembrane region" description="Helical" evidence="1">
    <location>
        <begin position="116"/>
        <end position="134"/>
    </location>
</feature>
<feature type="transmembrane region" description="Helical" evidence="1">
    <location>
        <begin position="45"/>
        <end position="65"/>
    </location>
</feature>
<keyword evidence="1" id="KW-0472">Membrane</keyword>
<name>A0A3M8CF13_9BACL</name>
<evidence type="ECO:0000256" key="1">
    <source>
        <dbReference type="SAM" id="Phobius"/>
    </source>
</evidence>
<feature type="transmembrane region" description="Helical" evidence="1">
    <location>
        <begin position="86"/>
        <end position="104"/>
    </location>
</feature>
<keyword evidence="3" id="KW-1185">Reference proteome</keyword>